<name>A0A0M8M987_9FLAO</name>
<dbReference type="STRING" id="1202724.AM493_09060"/>
<evidence type="ECO:0000259" key="1">
    <source>
        <dbReference type="Pfam" id="PF13521"/>
    </source>
</evidence>
<keyword evidence="3" id="KW-1185">Reference proteome</keyword>
<comment type="caution">
    <text evidence="2">The sequence shown here is derived from an EMBL/GenBank/DDBJ whole genome shotgun (WGS) entry which is preliminary data.</text>
</comment>
<evidence type="ECO:0000313" key="3">
    <source>
        <dbReference type="Proteomes" id="UP000037755"/>
    </source>
</evidence>
<feature type="domain" description="NadR/Ttd14 AAA" evidence="1">
    <location>
        <begin position="13"/>
        <end position="178"/>
    </location>
</feature>
<dbReference type="Gene3D" id="3.40.50.300">
    <property type="entry name" value="P-loop containing nucleotide triphosphate hydrolases"/>
    <property type="match status" value="1"/>
</dbReference>
<organism evidence="2 3">
    <name type="scientific">Flavobacterium akiainvivens</name>
    <dbReference type="NCBI Taxonomy" id="1202724"/>
    <lineage>
        <taxon>Bacteria</taxon>
        <taxon>Pseudomonadati</taxon>
        <taxon>Bacteroidota</taxon>
        <taxon>Flavobacteriia</taxon>
        <taxon>Flavobacteriales</taxon>
        <taxon>Flavobacteriaceae</taxon>
        <taxon>Flavobacterium</taxon>
    </lineage>
</organism>
<dbReference type="OrthoDB" id="5638848at2"/>
<dbReference type="InterPro" id="IPR038727">
    <property type="entry name" value="NadR/Ttd14_AAA_dom"/>
</dbReference>
<dbReference type="Proteomes" id="UP000037755">
    <property type="component" value="Unassembled WGS sequence"/>
</dbReference>
<dbReference type="SUPFAM" id="SSF52540">
    <property type="entry name" value="P-loop containing nucleoside triphosphate hydrolases"/>
    <property type="match status" value="1"/>
</dbReference>
<dbReference type="RefSeq" id="WP_054407659.1">
    <property type="nucleotide sequence ID" value="NZ_FOYA01000014.1"/>
</dbReference>
<protein>
    <submittedName>
        <fullName evidence="2">ATPase</fullName>
    </submittedName>
</protein>
<dbReference type="AlphaFoldDB" id="A0A0M8M987"/>
<reference evidence="2 3" key="1">
    <citation type="submission" date="2015-08" db="EMBL/GenBank/DDBJ databases">
        <title>Whole genome sequence of Flavobacterium akiainvivens IK-1T, from decaying Wikstroemia oahuensis, an endemic Hawaiian shrub.</title>
        <authorList>
            <person name="Wan X."/>
            <person name="Hou S."/>
            <person name="Saito J."/>
            <person name="Donachie S."/>
        </authorList>
    </citation>
    <scope>NUCLEOTIDE SEQUENCE [LARGE SCALE GENOMIC DNA]</scope>
    <source>
        <strain evidence="2 3">IK-1</strain>
    </source>
</reference>
<dbReference type="PATRIC" id="fig|1202724.3.peg.1882"/>
<dbReference type="EMBL" id="LIYD01000005">
    <property type="protein sequence ID" value="KOS06163.1"/>
    <property type="molecule type" value="Genomic_DNA"/>
</dbReference>
<evidence type="ECO:0000313" key="2">
    <source>
        <dbReference type="EMBL" id="KOS06163.1"/>
    </source>
</evidence>
<sequence>MKCQKKNQYQNYYVITGGPGVGKTTLLNALEIKGMRVIPEDARQIIKEQMQTNGEGVPWKNKTLYAELMFDASLSTYRKVVREVYDKTVFFDRGLLDVICYMEMENIPISEEQNSQAEANSYNRKVFILPPWLDIYETDNERKQTWKEAVYTFDKMKQTYLDFDYNVIEVPKETVDKRCEFILDNI</sequence>
<dbReference type="InterPro" id="IPR027417">
    <property type="entry name" value="P-loop_NTPase"/>
</dbReference>
<proteinExistence type="predicted"/>
<dbReference type="Pfam" id="PF13521">
    <property type="entry name" value="AAA_28"/>
    <property type="match status" value="1"/>
</dbReference>
<accession>A0A0M8M987</accession>
<gene>
    <name evidence="2" type="ORF">AM493_09060</name>
</gene>